<dbReference type="Gene3D" id="3.90.550.10">
    <property type="entry name" value="Spore Coat Polysaccharide Biosynthesis Protein SpsA, Chain A"/>
    <property type="match status" value="1"/>
</dbReference>
<feature type="domain" description="Glycosyltransferase 2-like" evidence="1">
    <location>
        <begin position="11"/>
        <end position="166"/>
    </location>
</feature>
<dbReference type="InterPro" id="IPR001173">
    <property type="entry name" value="Glyco_trans_2-like"/>
</dbReference>
<keyword evidence="3" id="KW-1185">Reference proteome</keyword>
<evidence type="ECO:0000313" key="3">
    <source>
        <dbReference type="Proteomes" id="UP001501237"/>
    </source>
</evidence>
<dbReference type="CDD" id="cd00761">
    <property type="entry name" value="Glyco_tranf_GTA_type"/>
    <property type="match status" value="1"/>
</dbReference>
<gene>
    <name evidence="2" type="ORF">GCM10010468_09200</name>
</gene>
<evidence type="ECO:0000313" key="2">
    <source>
        <dbReference type="EMBL" id="GAA3197851.1"/>
    </source>
</evidence>
<protein>
    <recommendedName>
        <fullName evidence="1">Glycosyltransferase 2-like domain-containing protein</fullName>
    </recommendedName>
</protein>
<sequence length="302" mass="33344">MTATDGWPSISVVIPTRDRPELLRETLDAIAGQDYPGILGAIVVFDRSDPDEGIVSDDALRPVRAIRNDRVPGAAGARNTGVLAATTDLVAFCDDTDLFLPGKTRMQAEVLRDEPDSEIVCCGLRLFGPDLEIDRTIPLTHVSRDDLLHGHMPQLHPSGILMRREAGWLFDEEIPGSYGEDYEFLLRAAGRVPVRNLPVVGVGIRWHKGSYFSVLQNAPLISSAVRWLLGRYDFPRAGYAHWAGKVAFAEAVQKHRGEALRWSWRTMLRRPLDARALLATVVALGVPPALVMKVLDRMGRGV</sequence>
<dbReference type="EMBL" id="BAAAUV010000002">
    <property type="protein sequence ID" value="GAA3197851.1"/>
    <property type="molecule type" value="Genomic_DNA"/>
</dbReference>
<dbReference type="Proteomes" id="UP001501237">
    <property type="component" value="Unassembled WGS sequence"/>
</dbReference>
<dbReference type="PANTHER" id="PTHR43685:SF2">
    <property type="entry name" value="GLYCOSYLTRANSFERASE 2-LIKE DOMAIN-CONTAINING PROTEIN"/>
    <property type="match status" value="1"/>
</dbReference>
<dbReference type="RefSeq" id="WP_344822458.1">
    <property type="nucleotide sequence ID" value="NZ_BAAAUV010000002.1"/>
</dbReference>
<dbReference type="Pfam" id="PF00535">
    <property type="entry name" value="Glycos_transf_2"/>
    <property type="match status" value="1"/>
</dbReference>
<evidence type="ECO:0000259" key="1">
    <source>
        <dbReference type="Pfam" id="PF00535"/>
    </source>
</evidence>
<dbReference type="InterPro" id="IPR050834">
    <property type="entry name" value="Glycosyltransf_2"/>
</dbReference>
<dbReference type="PANTHER" id="PTHR43685">
    <property type="entry name" value="GLYCOSYLTRANSFERASE"/>
    <property type="match status" value="1"/>
</dbReference>
<accession>A0ABP6Q0D2</accession>
<dbReference type="SUPFAM" id="SSF53448">
    <property type="entry name" value="Nucleotide-diphospho-sugar transferases"/>
    <property type="match status" value="1"/>
</dbReference>
<comment type="caution">
    <text evidence="2">The sequence shown here is derived from an EMBL/GenBank/DDBJ whole genome shotgun (WGS) entry which is preliminary data.</text>
</comment>
<organism evidence="2 3">
    <name type="scientific">Actinocorallia longicatena</name>
    <dbReference type="NCBI Taxonomy" id="111803"/>
    <lineage>
        <taxon>Bacteria</taxon>
        <taxon>Bacillati</taxon>
        <taxon>Actinomycetota</taxon>
        <taxon>Actinomycetes</taxon>
        <taxon>Streptosporangiales</taxon>
        <taxon>Thermomonosporaceae</taxon>
        <taxon>Actinocorallia</taxon>
    </lineage>
</organism>
<proteinExistence type="predicted"/>
<name>A0ABP6Q0D2_9ACTN</name>
<reference evidence="3" key="1">
    <citation type="journal article" date="2019" name="Int. J. Syst. Evol. Microbiol.">
        <title>The Global Catalogue of Microorganisms (GCM) 10K type strain sequencing project: providing services to taxonomists for standard genome sequencing and annotation.</title>
        <authorList>
            <consortium name="The Broad Institute Genomics Platform"/>
            <consortium name="The Broad Institute Genome Sequencing Center for Infectious Disease"/>
            <person name="Wu L."/>
            <person name="Ma J."/>
        </authorList>
    </citation>
    <scope>NUCLEOTIDE SEQUENCE [LARGE SCALE GENOMIC DNA]</scope>
    <source>
        <strain evidence="3">JCM 9377</strain>
    </source>
</reference>
<dbReference type="InterPro" id="IPR029044">
    <property type="entry name" value="Nucleotide-diphossugar_trans"/>
</dbReference>